<dbReference type="Pfam" id="PF03572">
    <property type="entry name" value="Peptidase_S41"/>
    <property type="match status" value="1"/>
</dbReference>
<dbReference type="InterPro" id="IPR005151">
    <property type="entry name" value="Tail-specific_protease"/>
</dbReference>
<dbReference type="EMBL" id="CP032707">
    <property type="protein sequence ID" value="AYG95783.1"/>
    <property type="molecule type" value="Genomic_DNA"/>
</dbReference>
<name>A0A494RLI0_9CAUL</name>
<dbReference type="PANTHER" id="PTHR32060">
    <property type="entry name" value="TAIL-SPECIFIC PROTEASE"/>
    <property type="match status" value="1"/>
</dbReference>
<dbReference type="OrthoDB" id="9758793at2"/>
<dbReference type="AlphaFoldDB" id="A0A494RLI0"/>
<dbReference type="GO" id="GO:0030288">
    <property type="term" value="C:outer membrane-bounded periplasmic space"/>
    <property type="evidence" value="ECO:0007669"/>
    <property type="project" value="TreeGrafter"/>
</dbReference>
<gene>
    <name evidence="2" type="ORF">D8I30_11810</name>
</gene>
<dbReference type="PANTHER" id="PTHR32060:SF30">
    <property type="entry name" value="CARBOXY-TERMINAL PROCESSING PROTEASE CTPA"/>
    <property type="match status" value="1"/>
</dbReference>
<dbReference type="Proteomes" id="UP000276984">
    <property type="component" value="Chromosome"/>
</dbReference>
<dbReference type="GO" id="GO:0007165">
    <property type="term" value="P:signal transduction"/>
    <property type="evidence" value="ECO:0007669"/>
    <property type="project" value="TreeGrafter"/>
</dbReference>
<dbReference type="Gene3D" id="3.90.226.10">
    <property type="entry name" value="2-enoyl-CoA Hydratase, Chain A, domain 1"/>
    <property type="match status" value="1"/>
</dbReference>
<proteinExistence type="predicted"/>
<evidence type="ECO:0000259" key="1">
    <source>
        <dbReference type="PROSITE" id="PS50106"/>
    </source>
</evidence>
<dbReference type="InterPro" id="IPR001478">
    <property type="entry name" value="PDZ"/>
</dbReference>
<dbReference type="InterPro" id="IPR029045">
    <property type="entry name" value="ClpP/crotonase-like_dom_sf"/>
</dbReference>
<reference evidence="2 3" key="1">
    <citation type="submission" date="2018-10" db="EMBL/GenBank/DDBJ databases">
        <title>Complete genome sequence of Brevundimonas naejangsanensis BRV3.</title>
        <authorList>
            <person name="Berrios L."/>
            <person name="Ely B."/>
        </authorList>
    </citation>
    <scope>NUCLEOTIDE SEQUENCE [LARGE SCALE GENOMIC DNA]</scope>
    <source>
        <strain evidence="2 3">BRV3</strain>
    </source>
</reference>
<dbReference type="PROSITE" id="PS50106">
    <property type="entry name" value="PDZ"/>
    <property type="match status" value="1"/>
</dbReference>
<evidence type="ECO:0000313" key="2">
    <source>
        <dbReference type="EMBL" id="AYG95783.1"/>
    </source>
</evidence>
<organism evidence="2 3">
    <name type="scientific">Brevundimonas naejangsanensis</name>
    <dbReference type="NCBI Taxonomy" id="588932"/>
    <lineage>
        <taxon>Bacteria</taxon>
        <taxon>Pseudomonadati</taxon>
        <taxon>Pseudomonadota</taxon>
        <taxon>Alphaproteobacteria</taxon>
        <taxon>Caulobacterales</taxon>
        <taxon>Caulobacteraceae</taxon>
        <taxon>Brevundimonas</taxon>
    </lineage>
</organism>
<feature type="domain" description="PDZ" evidence="1">
    <location>
        <begin position="135"/>
        <end position="199"/>
    </location>
</feature>
<dbReference type="GO" id="GO:0004175">
    <property type="term" value="F:endopeptidase activity"/>
    <property type="evidence" value="ECO:0007669"/>
    <property type="project" value="TreeGrafter"/>
</dbReference>
<dbReference type="SUPFAM" id="SSF52096">
    <property type="entry name" value="ClpP/crotonase"/>
    <property type="match status" value="1"/>
</dbReference>
<evidence type="ECO:0000313" key="3">
    <source>
        <dbReference type="Proteomes" id="UP000276984"/>
    </source>
</evidence>
<sequence>MTAPQRSSGQPNREGSTVNKNMLAPQLAVLAAATVLCSLTSADLVKAEAPRGSLDKVVQEAPQSASLTTTPPVAGAALRAYLRDTYPSFAYVERYRSAYPEEVQGSNALWSDEAPPPASTAEDLVFALSGLQDYHVSLKGPGAGRTETLGVLFRTSSDNQMIVWRLFDMSAASVQSGDVVLSVNDMPAAAWLDRVQAVTFGGNRRSRAAQAAFNLGMGTRATHEIQGIGETVSLTVQTGESAPRKVTLHYQPMTEERAAAMVEAVEQRDLPRIFSAADMRIGTVRLGLFAPQFDAAFNEANALAESAPGVSEEQAMIAGFCAVVRNFIAEFDAVAAEADLMVVDLRGNMGGFGRIAKLLATAMTSASIPTFDVFPSGKPGVLKLVAQPDDPACGHVVSRKPIVVMTDAGTRSAGEHMAAWLWAGKAMLVGERTIGAGGGLEAGSKGYALPNSDFSISASESFAFFDPDSELKTGETDEMALIELVAADRFAPSRERPFATQAVGMRPDVESESTLADLRDGGQAQIVRAINALHEQGLLSLPISR</sequence>
<dbReference type="GO" id="GO:0006508">
    <property type="term" value="P:proteolysis"/>
    <property type="evidence" value="ECO:0007669"/>
    <property type="project" value="InterPro"/>
</dbReference>
<keyword evidence="3" id="KW-1185">Reference proteome</keyword>
<dbReference type="RefSeq" id="WP_121482917.1">
    <property type="nucleotide sequence ID" value="NZ_CP032707.1"/>
</dbReference>
<dbReference type="GO" id="GO:0008236">
    <property type="term" value="F:serine-type peptidase activity"/>
    <property type="evidence" value="ECO:0007669"/>
    <property type="project" value="InterPro"/>
</dbReference>
<protein>
    <recommendedName>
        <fullName evidence="1">PDZ domain-containing protein</fullName>
    </recommendedName>
</protein>
<accession>A0A494RLI0</accession>